<keyword evidence="5" id="KW-1185">Reference proteome</keyword>
<evidence type="ECO:0008006" key="6">
    <source>
        <dbReference type="Google" id="ProtNLM"/>
    </source>
</evidence>
<sequence length="586" mass="64796">MHMRFYHAILLAAIAVSSITANSSKTSIQWKSCPELTVTSQTPVSSGSGSSDADAECAVYNAPRCYPGICETPEDIDPTIEVFVKRYPATVGNPKTAPNVWLLEGGPGISSVLMEPTAIDLQEKLGGSFNMYIIDHRGTGPSNLKFSNWESDDEALSIGKCGEELATKYGDVAMFSTTNVAKDIASFMGEHTNGEDTIVFGRNYGAVLGERLMHLNPPEVTGYVFDGIATTAWTSEYPWDTGYDDVADTFLALSQEDEEIAARFKKKGLAGAIKRLIAQFDKNPESTCAVIINSLFNNTNAGKSEPDPPSFVLRFTLGVMLLDSEMRKMIPPIVYRLNRCADQDLDILKHFTQVIQNTINPDIEDENYQSPLLDIVIYYSEMWQMSPLSMAEVKKRYADVLLSNIGLYSSTELYCAYSMEKSKPCLKFKSGKYDDTPILYKNDEYWNKRATIPTQASVLLLSGKLDGQTTNKYAEHLLNALKGDNKELIAFEHATQGTIVSTPLIPGDPKSPVCGMELLVSYIKNGGNLERMDKSCVKKMPPFNMTILTDYLYTFLATDDAYDGVYNESLSKQPGSKPSDEQSEDQ</sequence>
<evidence type="ECO:0000256" key="1">
    <source>
        <dbReference type="ARBA" id="ARBA00008645"/>
    </source>
</evidence>
<evidence type="ECO:0000256" key="3">
    <source>
        <dbReference type="SAM" id="SignalP"/>
    </source>
</evidence>
<evidence type="ECO:0000313" key="4">
    <source>
        <dbReference type="EMBL" id="KAK1940135.1"/>
    </source>
</evidence>
<dbReference type="Proteomes" id="UP001259832">
    <property type="component" value="Unassembled WGS sequence"/>
</dbReference>
<organism evidence="4 5">
    <name type="scientific">Phytophthora citrophthora</name>
    <dbReference type="NCBI Taxonomy" id="4793"/>
    <lineage>
        <taxon>Eukaryota</taxon>
        <taxon>Sar</taxon>
        <taxon>Stramenopiles</taxon>
        <taxon>Oomycota</taxon>
        <taxon>Peronosporomycetes</taxon>
        <taxon>Peronosporales</taxon>
        <taxon>Peronosporaceae</taxon>
        <taxon>Phytophthora</taxon>
    </lineage>
</organism>
<dbReference type="AlphaFoldDB" id="A0AAD9GKH5"/>
<accession>A0AAD9GKH5</accession>
<dbReference type="SUPFAM" id="SSF53474">
    <property type="entry name" value="alpha/beta-Hydrolases"/>
    <property type="match status" value="1"/>
</dbReference>
<dbReference type="PANTHER" id="PTHR43039">
    <property type="entry name" value="ESTERASE-RELATED"/>
    <property type="match status" value="1"/>
</dbReference>
<dbReference type="EMBL" id="JASMQC010000015">
    <property type="protein sequence ID" value="KAK1940135.1"/>
    <property type="molecule type" value="Genomic_DNA"/>
</dbReference>
<comment type="caution">
    <text evidence="4">The sequence shown here is derived from an EMBL/GenBank/DDBJ whole genome shotgun (WGS) entry which is preliminary data.</text>
</comment>
<dbReference type="Gene3D" id="3.40.50.1820">
    <property type="entry name" value="alpha/beta hydrolase"/>
    <property type="match status" value="1"/>
</dbReference>
<feature type="signal peptide" evidence="3">
    <location>
        <begin position="1"/>
        <end position="21"/>
    </location>
</feature>
<dbReference type="InterPro" id="IPR029058">
    <property type="entry name" value="AB_hydrolase_fold"/>
</dbReference>
<reference evidence="4" key="1">
    <citation type="submission" date="2023-08" db="EMBL/GenBank/DDBJ databases">
        <title>Reference Genome Resource for the Citrus Pathogen Phytophthora citrophthora.</title>
        <authorList>
            <person name="Moller H."/>
            <person name="Coetzee B."/>
            <person name="Rose L.J."/>
            <person name="Van Niekerk J.M."/>
        </authorList>
    </citation>
    <scope>NUCLEOTIDE SEQUENCE</scope>
    <source>
        <strain evidence="4">STE-U-9442</strain>
    </source>
</reference>
<gene>
    <name evidence="4" type="ORF">P3T76_008458</name>
</gene>
<feature type="chain" id="PRO_5041974578" description="Serine protease family S33" evidence="3">
    <location>
        <begin position="22"/>
        <end position="586"/>
    </location>
</feature>
<name>A0AAD9GKH5_9STRA</name>
<evidence type="ECO:0000256" key="2">
    <source>
        <dbReference type="SAM" id="MobiDB-lite"/>
    </source>
</evidence>
<keyword evidence="3" id="KW-0732">Signal</keyword>
<protein>
    <recommendedName>
        <fullName evidence="6">Serine protease family S33</fullName>
    </recommendedName>
</protein>
<evidence type="ECO:0000313" key="5">
    <source>
        <dbReference type="Proteomes" id="UP001259832"/>
    </source>
</evidence>
<comment type="similarity">
    <text evidence="1">Belongs to the AB hydrolase superfamily.</text>
</comment>
<feature type="region of interest" description="Disordered" evidence="2">
    <location>
        <begin position="567"/>
        <end position="586"/>
    </location>
</feature>
<proteinExistence type="inferred from homology"/>